<dbReference type="AlphaFoldDB" id="K0T1X9"/>
<comment type="caution">
    <text evidence="2">The sequence shown here is derived from an EMBL/GenBank/DDBJ whole genome shotgun (WGS) entry which is preliminary data.</text>
</comment>
<feature type="region of interest" description="Disordered" evidence="1">
    <location>
        <begin position="290"/>
        <end position="338"/>
    </location>
</feature>
<feature type="compositionally biased region" description="Low complexity" evidence="1">
    <location>
        <begin position="316"/>
        <end position="329"/>
    </location>
</feature>
<name>K0T1X9_THAOC</name>
<feature type="compositionally biased region" description="Basic and acidic residues" evidence="1">
    <location>
        <begin position="215"/>
        <end position="232"/>
    </location>
</feature>
<dbReference type="EMBL" id="AGNL01013471">
    <property type="protein sequence ID" value="EJK67241.1"/>
    <property type="molecule type" value="Genomic_DNA"/>
</dbReference>
<evidence type="ECO:0000313" key="2">
    <source>
        <dbReference type="EMBL" id="EJK67241.1"/>
    </source>
</evidence>
<feature type="region of interest" description="Disordered" evidence="1">
    <location>
        <begin position="515"/>
        <end position="573"/>
    </location>
</feature>
<proteinExistence type="predicted"/>
<accession>K0T1X9</accession>
<feature type="compositionally biased region" description="Polar residues" evidence="1">
    <location>
        <begin position="515"/>
        <end position="531"/>
    </location>
</feature>
<feature type="region of interest" description="Disordered" evidence="1">
    <location>
        <begin position="170"/>
        <end position="236"/>
    </location>
</feature>
<reference evidence="2 3" key="1">
    <citation type="journal article" date="2012" name="Genome Biol.">
        <title>Genome and low-iron response of an oceanic diatom adapted to chronic iron limitation.</title>
        <authorList>
            <person name="Lommer M."/>
            <person name="Specht M."/>
            <person name="Roy A.S."/>
            <person name="Kraemer L."/>
            <person name="Andreson R."/>
            <person name="Gutowska M.A."/>
            <person name="Wolf J."/>
            <person name="Bergner S.V."/>
            <person name="Schilhabel M.B."/>
            <person name="Klostermeier U.C."/>
            <person name="Beiko R.G."/>
            <person name="Rosenstiel P."/>
            <person name="Hippler M."/>
            <person name="Laroche J."/>
        </authorList>
    </citation>
    <scope>NUCLEOTIDE SEQUENCE [LARGE SCALE GENOMIC DNA]</scope>
    <source>
        <strain evidence="2 3">CCMP1005</strain>
    </source>
</reference>
<sequence length="899" mass="96764">MPARQNREAGRDGRYEAVWLPIPRQFCGRCLKSFVLGHDLFCALSGPESSTTARRFTITTKMTLPASTRTVGRGHHPEETGWFRISEICGPDRKPCGPVAVQLRSGPPQGLRSGCGPAAVRLRSRPHNLLAVRTVTRFEPIEFLSPGGEIGAKCFSRALKEIIIEGSRNSVRTNQRRRTSAASPESEDATASAGTRGGFAEGTERADAATNSEFPKSRERMATGQNADEKVGGTDSPYFKLDATHIPPRASRVRVCAELGQLLGLKNILGGHINKSQEVLAKAPGIALHASRPVSGHSPQAREPSRKGGMSAKLPKVSSAKSTKTVSEGPGQGGRQRERDDAWLGSALQDKNPGGSSSATVSPTAPSRLDGLFGTFAEAVSGGFNLATSAEAFGTDVGQSSPPCSHWEVIISIGQRCRLSLPVVSIQANRRFLNPGGQRSELGQPQLVVWWFQQPDQGHHCQPHWRCGSTLLKEDNEDDSITANVGHGPDDSTWGQLSATHLWQSLLLCGHGTSLSPLSRTPRTQESNQVLFSEEEVEIDPSNTLAEKHKNPKLLRSEGRSTSGPNSKSSHEATLGHGVQINGYKSGAQNHESFVIPLTTRRLNTSPTANPPPTSYPTPLVPEAVGCFEQTSVYGEVNKKLRKTIVDGNPVQTCRSYCLGPLNKEDIQYMSFTCPRFGEVVCNCLTEGDLSGKSVASSALRRPDYECRGECRTFGAGNTICYDRSTDGSRVSEGCPGFLLNGEYLSEFEGYILGDGYRSMVYPIHQALFTPRSNVPTSSPTVSESPSTSVSPTVDAFTIFDWDEVEAMGEPYDASVPSDRDTRPVISVDGRFFAVASEFENDWAGAVYVYEWSDSGGHTLRDSLQGGDAGSRFGSSMAISDNGSVLAVGSCAHESNTGK</sequence>
<protein>
    <submittedName>
        <fullName evidence="2">Uncharacterized protein</fullName>
    </submittedName>
</protein>
<evidence type="ECO:0000313" key="3">
    <source>
        <dbReference type="Proteomes" id="UP000266841"/>
    </source>
</evidence>
<evidence type="ECO:0000256" key="1">
    <source>
        <dbReference type="SAM" id="MobiDB-lite"/>
    </source>
</evidence>
<gene>
    <name evidence="2" type="ORF">THAOC_11755</name>
</gene>
<organism evidence="2 3">
    <name type="scientific">Thalassiosira oceanica</name>
    <name type="common">Marine diatom</name>
    <dbReference type="NCBI Taxonomy" id="159749"/>
    <lineage>
        <taxon>Eukaryota</taxon>
        <taxon>Sar</taxon>
        <taxon>Stramenopiles</taxon>
        <taxon>Ochrophyta</taxon>
        <taxon>Bacillariophyta</taxon>
        <taxon>Coscinodiscophyceae</taxon>
        <taxon>Thalassiosirophycidae</taxon>
        <taxon>Thalassiosirales</taxon>
        <taxon>Thalassiosiraceae</taxon>
        <taxon>Thalassiosira</taxon>
    </lineage>
</organism>
<feature type="non-terminal residue" evidence="2">
    <location>
        <position position="899"/>
    </location>
</feature>
<dbReference type="Proteomes" id="UP000266841">
    <property type="component" value="Unassembled WGS sequence"/>
</dbReference>
<keyword evidence="3" id="KW-1185">Reference proteome</keyword>